<evidence type="ECO:0000256" key="4">
    <source>
        <dbReference type="ARBA" id="ARBA00023204"/>
    </source>
</evidence>
<evidence type="ECO:0000259" key="7">
    <source>
        <dbReference type="SMART" id="SM01030"/>
    </source>
</evidence>
<evidence type="ECO:0000256" key="1">
    <source>
        <dbReference type="ARBA" id="ARBA00004123"/>
    </source>
</evidence>
<dbReference type="Proteomes" id="UP001345013">
    <property type="component" value="Unassembled WGS sequence"/>
</dbReference>
<organism evidence="10 11">
    <name type="scientific">Lithohypha guttulata</name>
    <dbReference type="NCBI Taxonomy" id="1690604"/>
    <lineage>
        <taxon>Eukaryota</taxon>
        <taxon>Fungi</taxon>
        <taxon>Dikarya</taxon>
        <taxon>Ascomycota</taxon>
        <taxon>Pezizomycotina</taxon>
        <taxon>Eurotiomycetes</taxon>
        <taxon>Chaetothyriomycetidae</taxon>
        <taxon>Chaetothyriales</taxon>
        <taxon>Trichomeriaceae</taxon>
        <taxon>Lithohypha</taxon>
    </lineage>
</organism>
<feature type="compositionally biased region" description="Acidic residues" evidence="6">
    <location>
        <begin position="735"/>
        <end position="757"/>
    </location>
</feature>
<comment type="caution">
    <text evidence="10">The sequence shown here is derived from an EMBL/GenBank/DDBJ whole genome shotgun (WGS) entry which is preliminary data.</text>
</comment>
<keyword evidence="11" id="KW-1185">Reference proteome</keyword>
<feature type="compositionally biased region" description="Polar residues" evidence="6">
    <location>
        <begin position="74"/>
        <end position="92"/>
    </location>
</feature>
<dbReference type="Pfam" id="PF10405">
    <property type="entry name" value="BHD_3"/>
    <property type="match status" value="1"/>
</dbReference>
<dbReference type="Pfam" id="PF10404">
    <property type="entry name" value="BHD_2"/>
    <property type="match status" value="1"/>
</dbReference>
<evidence type="ECO:0000259" key="9">
    <source>
        <dbReference type="SMART" id="SM01032"/>
    </source>
</evidence>
<dbReference type="Gene3D" id="3.30.60.290">
    <property type="entry name" value="Rad4, beta-hairpin domain BHD2"/>
    <property type="match status" value="1"/>
</dbReference>
<protein>
    <recommendedName>
        <fullName evidence="12">Rad4-domain-containing protein</fullName>
    </recommendedName>
</protein>
<comment type="subcellular location">
    <subcellularLocation>
        <location evidence="1">Nucleus</location>
    </subcellularLocation>
</comment>
<evidence type="ECO:0000313" key="11">
    <source>
        <dbReference type="Proteomes" id="UP001345013"/>
    </source>
</evidence>
<evidence type="ECO:0000256" key="3">
    <source>
        <dbReference type="ARBA" id="ARBA00022763"/>
    </source>
</evidence>
<feature type="compositionally biased region" description="Acidic residues" evidence="6">
    <location>
        <begin position="114"/>
        <end position="127"/>
    </location>
</feature>
<dbReference type="Gene3D" id="2.20.20.110">
    <property type="entry name" value="Rad4, beta-hairpin domain BHD1"/>
    <property type="match status" value="1"/>
</dbReference>
<dbReference type="SMART" id="SM01032">
    <property type="entry name" value="BHD_3"/>
    <property type="match status" value="1"/>
</dbReference>
<feature type="region of interest" description="Disordered" evidence="6">
    <location>
        <begin position="1"/>
        <end position="168"/>
    </location>
</feature>
<gene>
    <name evidence="10" type="ORF">LTR24_004184</name>
</gene>
<feature type="compositionally biased region" description="Polar residues" evidence="6">
    <location>
        <begin position="7"/>
        <end position="16"/>
    </location>
</feature>
<evidence type="ECO:0000259" key="8">
    <source>
        <dbReference type="SMART" id="SM01031"/>
    </source>
</evidence>
<feature type="compositionally biased region" description="Polar residues" evidence="6">
    <location>
        <begin position="131"/>
        <end position="142"/>
    </location>
</feature>
<feature type="region of interest" description="Disordered" evidence="6">
    <location>
        <begin position="855"/>
        <end position="1009"/>
    </location>
</feature>
<feature type="compositionally biased region" description="Polar residues" evidence="6">
    <location>
        <begin position="152"/>
        <end position="162"/>
    </location>
</feature>
<dbReference type="SUPFAM" id="SSF54001">
    <property type="entry name" value="Cysteine proteinases"/>
    <property type="match status" value="1"/>
</dbReference>
<dbReference type="InterPro" id="IPR042488">
    <property type="entry name" value="Rad4_BHD3_sf"/>
</dbReference>
<dbReference type="PANTHER" id="PTHR12135">
    <property type="entry name" value="DNA REPAIR PROTEIN XP-C / RAD4"/>
    <property type="match status" value="1"/>
</dbReference>
<feature type="compositionally biased region" description="Polar residues" evidence="6">
    <location>
        <begin position="921"/>
        <end position="936"/>
    </location>
</feature>
<evidence type="ECO:0000256" key="2">
    <source>
        <dbReference type="ARBA" id="ARBA00009525"/>
    </source>
</evidence>
<dbReference type="PANTHER" id="PTHR12135:SF0">
    <property type="entry name" value="DNA REPAIR PROTEIN COMPLEMENTING XP-C CELLS"/>
    <property type="match status" value="1"/>
</dbReference>
<feature type="domain" description="Rad4 beta-hairpin" evidence="8">
    <location>
        <begin position="542"/>
        <end position="603"/>
    </location>
</feature>
<reference evidence="10 11" key="1">
    <citation type="submission" date="2023-08" db="EMBL/GenBank/DDBJ databases">
        <title>Black Yeasts Isolated from many extreme environments.</title>
        <authorList>
            <person name="Coleine C."/>
            <person name="Stajich J.E."/>
            <person name="Selbmann L."/>
        </authorList>
    </citation>
    <scope>NUCLEOTIDE SEQUENCE [LARGE SCALE GENOMIC DNA]</scope>
    <source>
        <strain evidence="10 11">CCFEE 5885</strain>
    </source>
</reference>
<dbReference type="InterPro" id="IPR018328">
    <property type="entry name" value="Rad4_beta-hairpin_dom3"/>
</dbReference>
<comment type="similarity">
    <text evidence="2">Belongs to the XPC family.</text>
</comment>
<name>A0ABR0KCH6_9EURO</name>
<dbReference type="InterPro" id="IPR018326">
    <property type="entry name" value="Rad4_beta-hairpin_dom1"/>
</dbReference>
<keyword evidence="3" id="KW-0227">DNA damage</keyword>
<dbReference type="InterPro" id="IPR018325">
    <property type="entry name" value="Rad4/PNGase_transGLS-fold"/>
</dbReference>
<dbReference type="EMBL" id="JAVRRG010000042">
    <property type="protein sequence ID" value="KAK5093473.1"/>
    <property type="molecule type" value="Genomic_DNA"/>
</dbReference>
<proteinExistence type="inferred from homology"/>
<feature type="domain" description="Rad4 beta-hairpin" evidence="9">
    <location>
        <begin position="610"/>
        <end position="684"/>
    </location>
</feature>
<dbReference type="SMART" id="SM01031">
    <property type="entry name" value="BHD_2"/>
    <property type="match status" value="1"/>
</dbReference>
<dbReference type="Pfam" id="PF10403">
    <property type="entry name" value="BHD_1"/>
    <property type="match status" value="1"/>
</dbReference>
<evidence type="ECO:0008006" key="12">
    <source>
        <dbReference type="Google" id="ProtNLM"/>
    </source>
</evidence>
<feature type="compositionally biased region" description="Polar residues" evidence="6">
    <location>
        <begin position="947"/>
        <end position="966"/>
    </location>
</feature>
<keyword evidence="4" id="KW-0234">DNA repair</keyword>
<accession>A0ABR0KCH6</accession>
<dbReference type="SMART" id="SM01030">
    <property type="entry name" value="BHD_1"/>
    <property type="match status" value="1"/>
</dbReference>
<dbReference type="Gene3D" id="3.30.70.2460">
    <property type="entry name" value="Rad4, beta-hairpin domain BHD3"/>
    <property type="match status" value="1"/>
</dbReference>
<feature type="compositionally biased region" description="Low complexity" evidence="6">
    <location>
        <begin position="93"/>
        <end position="113"/>
    </location>
</feature>
<dbReference type="InterPro" id="IPR004583">
    <property type="entry name" value="DNA_repair_Rad4"/>
</dbReference>
<feature type="region of interest" description="Disordered" evidence="6">
    <location>
        <begin position="723"/>
        <end position="758"/>
    </location>
</feature>
<feature type="compositionally biased region" description="Basic and acidic residues" evidence="6">
    <location>
        <begin position="969"/>
        <end position="981"/>
    </location>
</feature>
<feature type="compositionally biased region" description="Polar residues" evidence="6">
    <location>
        <begin position="725"/>
        <end position="734"/>
    </location>
</feature>
<evidence type="ECO:0000256" key="5">
    <source>
        <dbReference type="ARBA" id="ARBA00023242"/>
    </source>
</evidence>
<dbReference type="InterPro" id="IPR018327">
    <property type="entry name" value="BHD_2"/>
</dbReference>
<feature type="domain" description="Rad4 beta-hairpin" evidence="7">
    <location>
        <begin position="482"/>
        <end position="540"/>
    </location>
</feature>
<dbReference type="Gene3D" id="3.90.260.10">
    <property type="entry name" value="Transglutaminase-like"/>
    <property type="match status" value="1"/>
</dbReference>
<keyword evidence="5" id="KW-0539">Nucleus</keyword>
<dbReference type="InterPro" id="IPR036985">
    <property type="entry name" value="Transglutaminase-like_sf"/>
</dbReference>
<sequence length="1009" mass="112186">MPRRKNATTGTKSQKAPTRRSARRAAAQEQDVPDIYQDMLVEAYHNNPDDFAPNPRPAKRRKVEQEAAVEPETSGPSEIEPTTTLTLSPPQGQSRSPISVPVPPQQVVFNNDVSDSEDNSDLEFEDVEIGRQSSVEAGNTTDDQAEPRTLQIELSTSTTTPRSLIRRRKPVSKAERDFRLDVHKWHLLTLLVHVATRNKWCDDERVQRTLKPLVHRKTISNLHLSETRTQAERKYAFERAIEEVCQIWRATWKVTCRGMRRAVWKEAIDMAKEVEDAEDPVDFEDFKDAAEQCFGSRDVGAQFFCALLRSVAVETRLVLPFSRVAKGETPQKASPTYITAGNQDYGTSRPIAASRRKKKQKVVVDSPYPIWWVEVFSPAITQWIPLDPIVRDTINKPRTGFEPPASDNLNSMSYVIAFEEDGTAKDVTRRYASMYNGKTRKTRVESTKGGQKWYERVTHVFGKMVPETKDAIENAELARRVQMEGMPKNVQDFKDHPVYVLERHLRNNEVIYPQRESGKFTVGSGKNQKVESVYRREDVHACRSADGWYRRGRDVKVGEQPLKRVVPRKKRSASVQFEEEDDEAEREGVTLYAEFQTDVYVPPPVVSGRVPRNGYGNLDVYVQSMIPAGGVHIRHPLAAQATKVLGIDAAEAVTGFKFKGRQGTAIVDGVVIDARFTAAVLTTTASLEDELEGKVNAQRTDVMLNVWKKMHAVLRVRQKVHEEYGQTTRGNGVTDNDDESEADPSYDGDPTYEDDADAGGFVADVVGEATKASKAEEAANLNLLKERAPIVLPPLIVRQQAVVVRSSHKLVEHATDDDNPDDLFGPDSEGAGGTMADGAAAVEEGGGFMIEDEPYDNERGGGFVPEDDDTGGGGFLPEDADQAGGFVPEEATGGGFVQGPDGPKSTAEALEDSSRPHRLENGSQSPTQGRRTSASNVFEEAGGFVVQEQQTNRYLTPPTQASNDTYPMNKDKQKEAEEHSISENSILSEDPEDIDADPQWIEDAFDDDI</sequence>
<evidence type="ECO:0000256" key="6">
    <source>
        <dbReference type="SAM" id="MobiDB-lite"/>
    </source>
</evidence>
<dbReference type="InterPro" id="IPR038765">
    <property type="entry name" value="Papain-like_cys_pep_sf"/>
</dbReference>
<evidence type="ECO:0000313" key="10">
    <source>
        <dbReference type="EMBL" id="KAK5093473.1"/>
    </source>
</evidence>
<dbReference type="Pfam" id="PF03835">
    <property type="entry name" value="Rad4"/>
    <property type="match status" value="1"/>
</dbReference>